<reference evidence="9" key="1">
    <citation type="submission" date="2021-01" db="UniProtKB">
        <authorList>
            <consortium name="EnsemblMetazoa"/>
        </authorList>
    </citation>
    <scope>IDENTIFICATION</scope>
</reference>
<dbReference type="OrthoDB" id="115781at2759"/>
<feature type="transmembrane region" description="Helical" evidence="7">
    <location>
        <begin position="155"/>
        <end position="175"/>
    </location>
</feature>
<keyword evidence="5 7" id="KW-0472">Membrane</keyword>
<evidence type="ECO:0000256" key="5">
    <source>
        <dbReference type="ARBA" id="ARBA00023136"/>
    </source>
</evidence>
<dbReference type="Pfam" id="PF13886">
    <property type="entry name" value="TM7S3_TM198"/>
    <property type="match status" value="1"/>
</dbReference>
<evidence type="ECO:0000259" key="8">
    <source>
        <dbReference type="Pfam" id="PF13886"/>
    </source>
</evidence>
<dbReference type="PANTHER" id="PTHR31247:SF5">
    <property type="entry name" value="DUF4203 DOMAIN-CONTAINING PROTEIN"/>
    <property type="match status" value="1"/>
</dbReference>
<evidence type="ECO:0000256" key="2">
    <source>
        <dbReference type="ARBA" id="ARBA00006244"/>
    </source>
</evidence>
<feature type="domain" description="TM7S3/TM198-like" evidence="8">
    <location>
        <begin position="30"/>
        <end position="220"/>
    </location>
</feature>
<feature type="transmembrane region" description="Helical" evidence="7">
    <location>
        <begin position="199"/>
        <end position="221"/>
    </location>
</feature>
<dbReference type="Proteomes" id="UP000594262">
    <property type="component" value="Unplaced"/>
</dbReference>
<feature type="transmembrane region" description="Helical" evidence="7">
    <location>
        <begin position="129"/>
        <end position="148"/>
    </location>
</feature>
<dbReference type="GeneID" id="136799462"/>
<evidence type="ECO:0000256" key="6">
    <source>
        <dbReference type="ARBA" id="ARBA00049737"/>
    </source>
</evidence>
<dbReference type="GO" id="GO:0005886">
    <property type="term" value="C:plasma membrane"/>
    <property type="evidence" value="ECO:0007669"/>
    <property type="project" value="TreeGrafter"/>
</dbReference>
<evidence type="ECO:0000313" key="10">
    <source>
        <dbReference type="Proteomes" id="UP000594262"/>
    </source>
</evidence>
<dbReference type="RefSeq" id="XP_066912274.1">
    <property type="nucleotide sequence ID" value="XM_067056173.1"/>
</dbReference>
<evidence type="ECO:0000256" key="4">
    <source>
        <dbReference type="ARBA" id="ARBA00022989"/>
    </source>
</evidence>
<evidence type="ECO:0000256" key="3">
    <source>
        <dbReference type="ARBA" id="ARBA00022692"/>
    </source>
</evidence>
<dbReference type="PANTHER" id="PTHR31247">
    <property type="entry name" value="TRANSMEMBRANE PROTEIN 198 FAMILY MEMBER"/>
    <property type="match status" value="1"/>
</dbReference>
<name>A0A7M5UZL7_9CNID</name>
<feature type="transmembrane region" description="Helical" evidence="7">
    <location>
        <begin position="101"/>
        <end position="123"/>
    </location>
</feature>
<dbReference type="InterPro" id="IPR040236">
    <property type="entry name" value="TMEM198"/>
</dbReference>
<dbReference type="AlphaFoldDB" id="A0A7M5UZL7"/>
<keyword evidence="4 7" id="KW-1133">Transmembrane helix</keyword>
<dbReference type="EnsemblMetazoa" id="CLYHEMT001022.3">
    <property type="protein sequence ID" value="CLYHEMP001022.3"/>
    <property type="gene ID" value="CLYHEMG001022"/>
</dbReference>
<sequence>MASERSLADGYCEHFRYDFDDSIALSVIFGICFIFGVFFIFAGYRFFRTSLFFQTFSLVSLLTYLLVSSLLDRSTVLNAIISVASGLLLGILSMFVTTMGLLMTSLIQAIFLTTSILYAVHIFETVSNVFVAPCICLVLFILLSVPLLKWQRGCAVIYICSYGAILMMLAVDFFIDLSMLRLMGYQNILVVKRTVQPCWFSWCVLALWPLMLFVGCIVQFLKTARDCDHRHKPQWYKRRSNSEPGVRLLSSKSDVIAQAWIHPPVSPSTSDKYNYQHSVNNEDEVFLMEDTTSV</sequence>
<proteinExistence type="inferred from homology"/>
<feature type="transmembrane region" description="Helical" evidence="7">
    <location>
        <begin position="23"/>
        <end position="44"/>
    </location>
</feature>
<organism evidence="9 10">
    <name type="scientific">Clytia hemisphaerica</name>
    <dbReference type="NCBI Taxonomy" id="252671"/>
    <lineage>
        <taxon>Eukaryota</taxon>
        <taxon>Metazoa</taxon>
        <taxon>Cnidaria</taxon>
        <taxon>Hydrozoa</taxon>
        <taxon>Hydroidolina</taxon>
        <taxon>Leptothecata</taxon>
        <taxon>Obeliida</taxon>
        <taxon>Clytiidae</taxon>
        <taxon>Clytia</taxon>
    </lineage>
</organism>
<protein>
    <recommendedName>
        <fullName evidence="6">Transmembrane protein 198</fullName>
    </recommendedName>
</protein>
<keyword evidence="3 7" id="KW-0812">Transmembrane</keyword>
<dbReference type="EnsemblMetazoa" id="CLYHEMT001022.1">
    <property type="protein sequence ID" value="CLYHEMP001022.1"/>
    <property type="gene ID" value="CLYHEMG001022"/>
</dbReference>
<comment type="similarity">
    <text evidence="2">Belongs to the TMEM198 family.</text>
</comment>
<accession>A0A7M5UZL7</accession>
<keyword evidence="10" id="KW-1185">Reference proteome</keyword>
<dbReference type="InterPro" id="IPR025256">
    <property type="entry name" value="TM7S3/TM198-like_dom"/>
</dbReference>
<dbReference type="RefSeq" id="XP_066912275.1">
    <property type="nucleotide sequence ID" value="XM_067056174.1"/>
</dbReference>
<feature type="transmembrane region" description="Helical" evidence="7">
    <location>
        <begin position="51"/>
        <end position="71"/>
    </location>
</feature>
<evidence type="ECO:0000256" key="7">
    <source>
        <dbReference type="SAM" id="Phobius"/>
    </source>
</evidence>
<comment type="subcellular location">
    <subcellularLocation>
        <location evidence="1">Membrane</location>
        <topology evidence="1">Multi-pass membrane protein</topology>
    </subcellularLocation>
</comment>
<feature type="transmembrane region" description="Helical" evidence="7">
    <location>
        <begin position="77"/>
        <end position="96"/>
    </location>
</feature>
<evidence type="ECO:0000256" key="1">
    <source>
        <dbReference type="ARBA" id="ARBA00004141"/>
    </source>
</evidence>
<dbReference type="EnsemblMetazoa" id="CLYHEMT001022.2">
    <property type="protein sequence ID" value="CLYHEMP001022.2"/>
    <property type="gene ID" value="CLYHEMG001022"/>
</dbReference>
<evidence type="ECO:0000313" key="9">
    <source>
        <dbReference type="EnsemblMetazoa" id="CLYHEMP001022.3"/>
    </source>
</evidence>